<dbReference type="PANTHER" id="PTHR47997">
    <property type="entry name" value="MYB DOMAIN PROTEIN 55"/>
    <property type="match status" value="1"/>
</dbReference>
<dbReference type="InterPro" id="IPR009057">
    <property type="entry name" value="Homeodomain-like_sf"/>
</dbReference>
<dbReference type="Proteomes" id="UP000245207">
    <property type="component" value="Unassembled WGS sequence"/>
</dbReference>
<keyword evidence="4 9" id="KW-0238">DNA-binding</keyword>
<proteinExistence type="predicted"/>
<evidence type="ECO:0000256" key="5">
    <source>
        <dbReference type="ARBA" id="ARBA00023163"/>
    </source>
</evidence>
<keyword evidence="10" id="KW-1185">Reference proteome</keyword>
<dbReference type="EMBL" id="PKPP01007019">
    <property type="protein sequence ID" value="PWA54613.1"/>
    <property type="molecule type" value="Genomic_DNA"/>
</dbReference>
<dbReference type="SUPFAM" id="SSF46689">
    <property type="entry name" value="Homeodomain-like"/>
    <property type="match status" value="1"/>
</dbReference>
<keyword evidence="3" id="KW-0805">Transcription regulation</keyword>
<gene>
    <name evidence="9" type="ORF">CTI12_AA432300</name>
</gene>
<sequence>MWYPRSSKRPDITDSILSLTGTVPHSVRRMSNHRKNRKHELLVTRSKAHGYITDRSLGNRWSAIASRLPGRSDNDVKNHWHSHLKKQHKFTSSCTSTTTKDQQFEHVSDYHDTGSPGTIDDFRYFWDQLCPLENLEHTNNHMDHVTSTHAFEDSNNYLGSYNRFYKNDCNSSIFHCTN</sequence>
<keyword evidence="5" id="KW-0804">Transcription</keyword>
<evidence type="ECO:0000313" key="9">
    <source>
        <dbReference type="EMBL" id="PWA54613.1"/>
    </source>
</evidence>
<feature type="domain" description="Myb-like" evidence="7">
    <location>
        <begin position="38"/>
        <end position="84"/>
    </location>
</feature>
<name>A0A2U1M039_ARTAN</name>
<organism evidence="9 10">
    <name type="scientific">Artemisia annua</name>
    <name type="common">Sweet wormwood</name>
    <dbReference type="NCBI Taxonomy" id="35608"/>
    <lineage>
        <taxon>Eukaryota</taxon>
        <taxon>Viridiplantae</taxon>
        <taxon>Streptophyta</taxon>
        <taxon>Embryophyta</taxon>
        <taxon>Tracheophyta</taxon>
        <taxon>Spermatophyta</taxon>
        <taxon>Magnoliopsida</taxon>
        <taxon>eudicotyledons</taxon>
        <taxon>Gunneridae</taxon>
        <taxon>Pentapetalae</taxon>
        <taxon>asterids</taxon>
        <taxon>campanulids</taxon>
        <taxon>Asterales</taxon>
        <taxon>Asteraceae</taxon>
        <taxon>Asteroideae</taxon>
        <taxon>Anthemideae</taxon>
        <taxon>Artemisiinae</taxon>
        <taxon>Artemisia</taxon>
    </lineage>
</organism>
<accession>A0A2U1M039</accession>
<comment type="subcellular location">
    <subcellularLocation>
        <location evidence="1">Nucleus</location>
    </subcellularLocation>
</comment>
<dbReference type="OrthoDB" id="1751975at2759"/>
<evidence type="ECO:0000256" key="2">
    <source>
        <dbReference type="ARBA" id="ARBA00022737"/>
    </source>
</evidence>
<evidence type="ECO:0000256" key="6">
    <source>
        <dbReference type="ARBA" id="ARBA00023242"/>
    </source>
</evidence>
<evidence type="ECO:0000256" key="4">
    <source>
        <dbReference type="ARBA" id="ARBA00023125"/>
    </source>
</evidence>
<protein>
    <submittedName>
        <fullName evidence="9">Homeodomain-like protein</fullName>
    </submittedName>
</protein>
<evidence type="ECO:0000259" key="8">
    <source>
        <dbReference type="PROSITE" id="PS51294"/>
    </source>
</evidence>
<evidence type="ECO:0000313" key="10">
    <source>
        <dbReference type="Proteomes" id="UP000245207"/>
    </source>
</evidence>
<comment type="caution">
    <text evidence="9">The sequence shown here is derived from an EMBL/GenBank/DDBJ whole genome shotgun (WGS) entry which is preliminary data.</text>
</comment>
<dbReference type="PROSITE" id="PS50090">
    <property type="entry name" value="MYB_LIKE"/>
    <property type="match status" value="1"/>
</dbReference>
<dbReference type="PANTHER" id="PTHR47997:SF28">
    <property type="entry name" value="TRANSCRIPTION FACTOR MYB15-LIKE"/>
    <property type="match status" value="1"/>
</dbReference>
<dbReference type="InterPro" id="IPR001005">
    <property type="entry name" value="SANT/Myb"/>
</dbReference>
<dbReference type="Pfam" id="PF00249">
    <property type="entry name" value="Myb_DNA-binding"/>
    <property type="match status" value="1"/>
</dbReference>
<dbReference type="PROSITE" id="PS51294">
    <property type="entry name" value="HTH_MYB"/>
    <property type="match status" value="1"/>
</dbReference>
<evidence type="ECO:0000256" key="3">
    <source>
        <dbReference type="ARBA" id="ARBA00023015"/>
    </source>
</evidence>
<keyword evidence="6" id="KW-0539">Nucleus</keyword>
<dbReference type="AlphaFoldDB" id="A0A2U1M039"/>
<dbReference type="InterPro" id="IPR017930">
    <property type="entry name" value="Myb_dom"/>
</dbReference>
<evidence type="ECO:0000259" key="7">
    <source>
        <dbReference type="PROSITE" id="PS50090"/>
    </source>
</evidence>
<reference evidence="9 10" key="1">
    <citation type="journal article" date="2018" name="Mol. Plant">
        <title>The genome of Artemisia annua provides insight into the evolution of Asteraceae family and artemisinin biosynthesis.</title>
        <authorList>
            <person name="Shen Q."/>
            <person name="Zhang L."/>
            <person name="Liao Z."/>
            <person name="Wang S."/>
            <person name="Yan T."/>
            <person name="Shi P."/>
            <person name="Liu M."/>
            <person name="Fu X."/>
            <person name="Pan Q."/>
            <person name="Wang Y."/>
            <person name="Lv Z."/>
            <person name="Lu X."/>
            <person name="Zhang F."/>
            <person name="Jiang W."/>
            <person name="Ma Y."/>
            <person name="Chen M."/>
            <person name="Hao X."/>
            <person name="Li L."/>
            <person name="Tang Y."/>
            <person name="Lv G."/>
            <person name="Zhou Y."/>
            <person name="Sun X."/>
            <person name="Brodelius P.E."/>
            <person name="Rose J.K.C."/>
            <person name="Tang K."/>
        </authorList>
    </citation>
    <scope>NUCLEOTIDE SEQUENCE [LARGE SCALE GENOMIC DNA]</scope>
    <source>
        <strain evidence="10">cv. Huhao1</strain>
        <tissue evidence="9">Leaf</tissue>
    </source>
</reference>
<dbReference type="InterPro" id="IPR051953">
    <property type="entry name" value="Plant_SW-associated_TFs"/>
</dbReference>
<keyword evidence="2" id="KW-0677">Repeat</keyword>
<dbReference type="STRING" id="35608.A0A2U1M039"/>
<feature type="domain" description="HTH myb-type" evidence="8">
    <location>
        <begin position="55"/>
        <end position="88"/>
    </location>
</feature>
<keyword evidence="9" id="KW-0371">Homeobox</keyword>
<dbReference type="Gene3D" id="1.10.10.60">
    <property type="entry name" value="Homeodomain-like"/>
    <property type="match status" value="1"/>
</dbReference>
<dbReference type="GO" id="GO:0005634">
    <property type="term" value="C:nucleus"/>
    <property type="evidence" value="ECO:0007669"/>
    <property type="project" value="UniProtKB-SubCell"/>
</dbReference>
<evidence type="ECO:0000256" key="1">
    <source>
        <dbReference type="ARBA" id="ARBA00004123"/>
    </source>
</evidence>
<dbReference type="GO" id="GO:0003677">
    <property type="term" value="F:DNA binding"/>
    <property type="evidence" value="ECO:0007669"/>
    <property type="project" value="UniProtKB-KW"/>
</dbReference>
<dbReference type="CDD" id="cd00167">
    <property type="entry name" value="SANT"/>
    <property type="match status" value="1"/>
</dbReference>